<gene>
    <name evidence="1" type="ORF">CLV48_104110</name>
</gene>
<proteinExistence type="predicted"/>
<dbReference type="Pfam" id="PF12771">
    <property type="entry name" value="SusD-like_2"/>
    <property type="match status" value="1"/>
</dbReference>
<organism evidence="1 2">
    <name type="scientific">Cecembia rubra</name>
    <dbReference type="NCBI Taxonomy" id="1485585"/>
    <lineage>
        <taxon>Bacteria</taxon>
        <taxon>Pseudomonadati</taxon>
        <taxon>Bacteroidota</taxon>
        <taxon>Cytophagia</taxon>
        <taxon>Cytophagales</taxon>
        <taxon>Cyclobacteriaceae</taxon>
        <taxon>Cecembia</taxon>
    </lineage>
</organism>
<dbReference type="EMBL" id="PYGF01000004">
    <property type="protein sequence ID" value="PSL04936.1"/>
    <property type="molecule type" value="Genomic_DNA"/>
</dbReference>
<dbReference type="Proteomes" id="UP000240708">
    <property type="component" value="Unassembled WGS sequence"/>
</dbReference>
<sequence length="533" mass="57556">MKKYISLFLLSSILVITSCDERFEELNTDPNRPGGSVFDPNLLLPTATFQHGDLITGYSGPILFQSMWIQALASTSTGGANYYSNADKYVASPSTPNYIEGNWNVGFSLSSRLNQMQILAQQRGLNNLNAVGQIMKVSALSVVADTYGDIPYSEALQAQQGISQPKYDSQADVYNKMLSDLEAALNSLSASGDQLRNDVMYRGDITKWRKFGYSLMLKLGLRLTKVNASGAQSWVQKAVAGGVFTSADDDALVPSDEANGYSNSSANALNVPDDIYEVRWSKLMIDYLKNTNDPRLRIVAEVPPAGLAANRNGLVVGNNDPAVQIGLPNGFDLRGGSFDISNHPNFPGATGSGGDVAIIGAYSRPTAIYRRRNAPVFLLTYAEVQLLLADAAVRGFVPGSAADFYRQGVLGAFTSMAKFGGETVSASAATAYINANPLNVSSANASLKMINEQIWATTSLFANFLEAWNNWKRTGFPELTPVNFPGNFSSGQIPRRQPYPAGESSTNGESLRAAVTRMGGDNWITRTWWDGGN</sequence>
<protein>
    <submittedName>
        <fullName evidence="1">SusD-like starch-binding protein associating with outer membrane</fullName>
    </submittedName>
</protein>
<comment type="caution">
    <text evidence="1">The sequence shown here is derived from an EMBL/GenBank/DDBJ whole genome shotgun (WGS) entry which is preliminary data.</text>
</comment>
<dbReference type="InterPro" id="IPR041662">
    <property type="entry name" value="SusD-like_2"/>
</dbReference>
<dbReference type="RefSeq" id="WP_106566984.1">
    <property type="nucleotide sequence ID" value="NZ_JAUVYL010000057.1"/>
</dbReference>
<reference evidence="1 2" key="1">
    <citation type="submission" date="2018-03" db="EMBL/GenBank/DDBJ databases">
        <title>Genomic Encyclopedia of Archaeal and Bacterial Type Strains, Phase II (KMG-II): from individual species to whole genera.</title>
        <authorList>
            <person name="Goeker M."/>
        </authorList>
    </citation>
    <scope>NUCLEOTIDE SEQUENCE [LARGE SCALE GENOMIC DNA]</scope>
    <source>
        <strain evidence="1 2">DSM 28057</strain>
    </source>
</reference>
<dbReference type="PROSITE" id="PS51257">
    <property type="entry name" value="PROKAR_LIPOPROTEIN"/>
    <property type="match status" value="1"/>
</dbReference>
<dbReference type="AlphaFoldDB" id="A0A2P8E625"/>
<name>A0A2P8E625_9BACT</name>
<dbReference type="SUPFAM" id="SSF48452">
    <property type="entry name" value="TPR-like"/>
    <property type="match status" value="1"/>
</dbReference>
<accession>A0A2P8E625</accession>
<dbReference type="Gene3D" id="1.25.40.390">
    <property type="match status" value="1"/>
</dbReference>
<evidence type="ECO:0000313" key="2">
    <source>
        <dbReference type="Proteomes" id="UP000240708"/>
    </source>
</evidence>
<evidence type="ECO:0000313" key="1">
    <source>
        <dbReference type="EMBL" id="PSL04936.1"/>
    </source>
</evidence>
<keyword evidence="2" id="KW-1185">Reference proteome</keyword>
<dbReference type="OrthoDB" id="973072at2"/>
<dbReference type="InterPro" id="IPR011990">
    <property type="entry name" value="TPR-like_helical_dom_sf"/>
</dbReference>